<dbReference type="OrthoDB" id="9809338at2"/>
<dbReference type="GO" id="GO:0003677">
    <property type="term" value="F:DNA binding"/>
    <property type="evidence" value="ECO:0007669"/>
    <property type="project" value="UniProtKB-KW"/>
</dbReference>
<dbReference type="AlphaFoldDB" id="A0A4R8LQJ9"/>
<reference evidence="3 4" key="1">
    <citation type="submission" date="2019-03" db="EMBL/GenBank/DDBJ databases">
        <title>Genomic Encyclopedia of Type Strains, Phase III (KMG-III): the genomes of soil and plant-associated and newly described type strains.</title>
        <authorList>
            <person name="Whitman W."/>
        </authorList>
    </citation>
    <scope>NUCLEOTIDE SEQUENCE [LARGE SCALE GENOMIC DNA]</scope>
    <source>
        <strain evidence="3 4">LMG 29544</strain>
    </source>
</reference>
<sequence length="127" mass="14032">MTPEVNEFYRFDGIELARIRANGHASFPLHTHAEYVVSANLSGCESVCVDGHKLRVTKRMVTVYNPEAMQSSSFDSSAGDSEFISLYIDPDKLVDIGCANGWLSRASPPELEPFIDHVTEIGKRVGQ</sequence>
<dbReference type="InterPro" id="IPR003313">
    <property type="entry name" value="AraC-bd"/>
</dbReference>
<evidence type="ECO:0000259" key="2">
    <source>
        <dbReference type="Pfam" id="PF02311"/>
    </source>
</evidence>
<organism evidence="3 4">
    <name type="scientific">Paraburkholderia rhizosphaerae</name>
    <dbReference type="NCBI Taxonomy" id="480658"/>
    <lineage>
        <taxon>Bacteria</taxon>
        <taxon>Pseudomonadati</taxon>
        <taxon>Pseudomonadota</taxon>
        <taxon>Betaproteobacteria</taxon>
        <taxon>Burkholderiales</taxon>
        <taxon>Burkholderiaceae</taxon>
        <taxon>Paraburkholderia</taxon>
    </lineage>
</organism>
<evidence type="ECO:0000256" key="1">
    <source>
        <dbReference type="ARBA" id="ARBA00023125"/>
    </source>
</evidence>
<dbReference type="EMBL" id="SORE01000010">
    <property type="protein sequence ID" value="TDY49774.1"/>
    <property type="molecule type" value="Genomic_DNA"/>
</dbReference>
<dbReference type="Pfam" id="PF02311">
    <property type="entry name" value="AraC_binding"/>
    <property type="match status" value="1"/>
</dbReference>
<gene>
    <name evidence="3" type="ORF">BX592_11025</name>
</gene>
<keyword evidence="4" id="KW-1185">Reference proteome</keyword>
<dbReference type="RefSeq" id="WP_134192514.1">
    <property type="nucleotide sequence ID" value="NZ_JBHLUW010000025.1"/>
</dbReference>
<dbReference type="SUPFAM" id="SSF51215">
    <property type="entry name" value="Regulatory protein AraC"/>
    <property type="match status" value="1"/>
</dbReference>
<comment type="caution">
    <text evidence="3">The sequence shown here is derived from an EMBL/GenBank/DDBJ whole genome shotgun (WGS) entry which is preliminary data.</text>
</comment>
<dbReference type="Proteomes" id="UP000295509">
    <property type="component" value="Unassembled WGS sequence"/>
</dbReference>
<keyword evidence="1" id="KW-0238">DNA-binding</keyword>
<protein>
    <recommendedName>
        <fullName evidence="2">AraC-type arabinose-binding/dimerisation domain-containing protein</fullName>
    </recommendedName>
</protein>
<evidence type="ECO:0000313" key="3">
    <source>
        <dbReference type="EMBL" id="TDY49774.1"/>
    </source>
</evidence>
<proteinExistence type="predicted"/>
<dbReference type="InterPro" id="IPR037923">
    <property type="entry name" value="HTH-like"/>
</dbReference>
<accession>A0A4R8LQJ9</accession>
<evidence type="ECO:0000313" key="4">
    <source>
        <dbReference type="Proteomes" id="UP000295509"/>
    </source>
</evidence>
<dbReference type="GO" id="GO:0006355">
    <property type="term" value="P:regulation of DNA-templated transcription"/>
    <property type="evidence" value="ECO:0007669"/>
    <property type="project" value="InterPro"/>
</dbReference>
<name>A0A4R8LQJ9_9BURK</name>
<feature type="domain" description="AraC-type arabinose-binding/dimerisation" evidence="2">
    <location>
        <begin position="16"/>
        <end position="103"/>
    </location>
</feature>